<dbReference type="PIRSF" id="PIRSF004486">
    <property type="entry name" value="MraW"/>
    <property type="match status" value="1"/>
</dbReference>
<dbReference type="EMBL" id="WOSY01000011">
    <property type="protein sequence ID" value="NHN89365.1"/>
    <property type="molecule type" value="Genomic_DNA"/>
</dbReference>
<dbReference type="Proteomes" id="UP000631653">
    <property type="component" value="Unassembled WGS sequence"/>
</dbReference>
<name>A0ABX0K407_9PROT</name>
<keyword evidence="6" id="KW-0963">Cytoplasm</keyword>
<keyword evidence="9" id="KW-1185">Reference proteome</keyword>
<dbReference type="PANTHER" id="PTHR11265">
    <property type="entry name" value="S-ADENOSYL-METHYLTRANSFERASE MRAW"/>
    <property type="match status" value="1"/>
</dbReference>
<dbReference type="InterPro" id="IPR023397">
    <property type="entry name" value="SAM-dep_MeTrfase_MraW_recog"/>
</dbReference>
<comment type="catalytic activity">
    <reaction evidence="6">
        <text>cytidine(1402) in 16S rRNA + S-adenosyl-L-methionine = N(4)-methylcytidine(1402) in 16S rRNA + S-adenosyl-L-homocysteine + H(+)</text>
        <dbReference type="Rhea" id="RHEA:42928"/>
        <dbReference type="Rhea" id="RHEA-COMP:10286"/>
        <dbReference type="Rhea" id="RHEA-COMP:10287"/>
        <dbReference type="ChEBI" id="CHEBI:15378"/>
        <dbReference type="ChEBI" id="CHEBI:57856"/>
        <dbReference type="ChEBI" id="CHEBI:59789"/>
        <dbReference type="ChEBI" id="CHEBI:74506"/>
        <dbReference type="ChEBI" id="CHEBI:82748"/>
        <dbReference type="EC" id="2.1.1.199"/>
    </reaction>
</comment>
<gene>
    <name evidence="6 8" type="primary">rsmH</name>
    <name evidence="8" type="ORF">GOB81_12110</name>
</gene>
<organism evidence="8 9">
    <name type="scientific">Acetobacter conturbans</name>
    <dbReference type="NCBI Taxonomy" id="1737472"/>
    <lineage>
        <taxon>Bacteria</taxon>
        <taxon>Pseudomonadati</taxon>
        <taxon>Pseudomonadota</taxon>
        <taxon>Alphaproteobacteria</taxon>
        <taxon>Acetobacterales</taxon>
        <taxon>Acetobacteraceae</taxon>
        <taxon>Acetobacter</taxon>
    </lineage>
</organism>
<keyword evidence="5 6" id="KW-0949">S-adenosyl-L-methionine</keyword>
<feature type="binding site" evidence="6">
    <location>
        <begin position="47"/>
        <end position="49"/>
    </location>
    <ligand>
        <name>S-adenosyl-L-methionine</name>
        <dbReference type="ChEBI" id="CHEBI:59789"/>
    </ligand>
</feature>
<evidence type="ECO:0000256" key="7">
    <source>
        <dbReference type="SAM" id="MobiDB-lite"/>
    </source>
</evidence>
<feature type="region of interest" description="Disordered" evidence="7">
    <location>
        <begin position="334"/>
        <end position="362"/>
    </location>
</feature>
<dbReference type="Gene3D" id="3.40.50.150">
    <property type="entry name" value="Vaccinia Virus protein VP39"/>
    <property type="match status" value="1"/>
</dbReference>
<keyword evidence="2 6" id="KW-0698">rRNA processing</keyword>
<dbReference type="HAMAP" id="MF_01007">
    <property type="entry name" value="16SrRNA_methyltr_H"/>
    <property type="match status" value="1"/>
</dbReference>
<comment type="similarity">
    <text evidence="1 6">Belongs to the methyltransferase superfamily. RsmH family.</text>
</comment>
<keyword evidence="4 6" id="KW-0808">Transferase</keyword>
<comment type="caution">
    <text evidence="8">The sequence shown here is derived from an EMBL/GenBank/DDBJ whole genome shotgun (WGS) entry which is preliminary data.</text>
</comment>
<dbReference type="Gene3D" id="1.10.150.170">
    <property type="entry name" value="Putative methyltransferase TM0872, insert domain"/>
    <property type="match status" value="1"/>
</dbReference>
<dbReference type="NCBIfam" id="TIGR00006">
    <property type="entry name" value="16S rRNA (cytosine(1402)-N(4))-methyltransferase RsmH"/>
    <property type="match status" value="1"/>
</dbReference>
<dbReference type="SUPFAM" id="SSF81799">
    <property type="entry name" value="Putative methyltransferase TM0872, insert domain"/>
    <property type="match status" value="1"/>
</dbReference>
<sequence>MNAMNQPPVTSVPDHDPGHVPVMRDEVLALLAAKDGETYVDATFGGGGYTNAVLAAADCKVWGIDRDPDAIARGTLLADVWGEDASGAPRLKMMQGGFGGMGDMLRAVGVENVDGVMFDFGVSSFQLDEAERGFSFRTEGPLDMRMGKSGRSAADIVNDAPDTELADIFHYYGEERHARRVARTIVEARKTTPITTTLQLAEIIRSVVPGDRSGIDPATRSFQGLRIAVNDELGEIERGLEQALGILAPGGRLVVVSFHSLEDRIVKRVMAAAAGREPGLSRYDPRAMGREEKTAPFRLAFRKAMKPSDAECRRNPRARSAKLRALIRVGTSEDASGTSRITTEHEANVGAGSVKHSDRGTA</sequence>
<protein>
    <recommendedName>
        <fullName evidence="6">Ribosomal RNA small subunit methyltransferase H</fullName>
        <ecNumber evidence="6">2.1.1.199</ecNumber>
    </recommendedName>
    <alternativeName>
        <fullName evidence="6">16S rRNA m(4)C1402 methyltransferase</fullName>
    </alternativeName>
    <alternativeName>
        <fullName evidence="6">rRNA (cytosine-N(4)-)-methyltransferase RsmH</fullName>
    </alternativeName>
</protein>
<feature type="binding site" evidence="6">
    <location>
        <position position="98"/>
    </location>
    <ligand>
        <name>S-adenosyl-L-methionine</name>
        <dbReference type="ChEBI" id="CHEBI:59789"/>
    </ligand>
</feature>
<comment type="function">
    <text evidence="6">Specifically methylates the N4 position of cytidine in position 1402 (C1402) of 16S rRNA.</text>
</comment>
<evidence type="ECO:0000313" key="8">
    <source>
        <dbReference type="EMBL" id="NHN89365.1"/>
    </source>
</evidence>
<evidence type="ECO:0000313" key="9">
    <source>
        <dbReference type="Proteomes" id="UP000631653"/>
    </source>
</evidence>
<dbReference type="InterPro" id="IPR002903">
    <property type="entry name" value="RsmH"/>
</dbReference>
<accession>A0ABX0K407</accession>
<dbReference type="PANTHER" id="PTHR11265:SF0">
    <property type="entry name" value="12S RRNA N4-METHYLCYTIDINE METHYLTRANSFERASE"/>
    <property type="match status" value="1"/>
</dbReference>
<evidence type="ECO:0000256" key="3">
    <source>
        <dbReference type="ARBA" id="ARBA00022603"/>
    </source>
</evidence>
<evidence type="ECO:0000256" key="4">
    <source>
        <dbReference type="ARBA" id="ARBA00022679"/>
    </source>
</evidence>
<dbReference type="Pfam" id="PF01795">
    <property type="entry name" value="Methyltransf_5"/>
    <property type="match status" value="1"/>
</dbReference>
<proteinExistence type="inferred from homology"/>
<feature type="binding site" evidence="6">
    <location>
        <position position="126"/>
    </location>
    <ligand>
        <name>S-adenosyl-L-methionine</name>
        <dbReference type="ChEBI" id="CHEBI:59789"/>
    </ligand>
</feature>
<dbReference type="SUPFAM" id="SSF53335">
    <property type="entry name" value="S-adenosyl-L-methionine-dependent methyltransferases"/>
    <property type="match status" value="1"/>
</dbReference>
<evidence type="ECO:0000256" key="6">
    <source>
        <dbReference type="HAMAP-Rule" id="MF_01007"/>
    </source>
</evidence>
<dbReference type="EC" id="2.1.1.199" evidence="6"/>
<evidence type="ECO:0000256" key="5">
    <source>
        <dbReference type="ARBA" id="ARBA00022691"/>
    </source>
</evidence>
<evidence type="ECO:0000256" key="1">
    <source>
        <dbReference type="ARBA" id="ARBA00010396"/>
    </source>
</evidence>
<feature type="binding site" evidence="6">
    <location>
        <position position="65"/>
    </location>
    <ligand>
        <name>S-adenosyl-L-methionine</name>
        <dbReference type="ChEBI" id="CHEBI:59789"/>
    </ligand>
</feature>
<evidence type="ECO:0000256" key="2">
    <source>
        <dbReference type="ARBA" id="ARBA00022552"/>
    </source>
</evidence>
<comment type="subcellular location">
    <subcellularLocation>
        <location evidence="6">Cytoplasm</location>
    </subcellularLocation>
</comment>
<keyword evidence="3 6" id="KW-0489">Methyltransferase</keyword>
<feature type="binding site" evidence="6">
    <location>
        <position position="119"/>
    </location>
    <ligand>
        <name>S-adenosyl-L-methionine</name>
        <dbReference type="ChEBI" id="CHEBI:59789"/>
    </ligand>
</feature>
<reference evidence="8 9" key="1">
    <citation type="journal article" date="2020" name="Int. J. Syst. Evol. Microbiol.">
        <title>Novel acetic acid bacteria from cider fermentations: Acetobacter conturbans sp. nov. and Acetobacter fallax sp. nov.</title>
        <authorList>
            <person name="Sombolestani A.S."/>
            <person name="Cleenwerck I."/>
            <person name="Cnockaert M."/>
            <person name="Borremans W."/>
            <person name="Wieme A.D."/>
            <person name="De Vuyst L."/>
            <person name="Vandamme P."/>
        </authorList>
    </citation>
    <scope>NUCLEOTIDE SEQUENCE [LARGE SCALE GENOMIC DNA]</scope>
    <source>
        <strain evidence="8 9">LMG 1627</strain>
    </source>
</reference>
<dbReference type="InterPro" id="IPR029063">
    <property type="entry name" value="SAM-dependent_MTases_sf"/>
</dbReference>